<reference evidence="1 2" key="1">
    <citation type="submission" date="2024-04" db="EMBL/GenBank/DDBJ databases">
        <title>Tritrichomonas musculus Genome.</title>
        <authorList>
            <person name="Alves-Ferreira E."/>
            <person name="Grigg M."/>
            <person name="Lorenzi H."/>
            <person name="Galac M."/>
        </authorList>
    </citation>
    <scope>NUCLEOTIDE SEQUENCE [LARGE SCALE GENOMIC DNA]</scope>
    <source>
        <strain evidence="1 2">EAF2021</strain>
    </source>
</reference>
<dbReference type="PANTHER" id="PTHR24159">
    <property type="match status" value="1"/>
</dbReference>
<proteinExistence type="predicted"/>
<organism evidence="1 2">
    <name type="scientific">Tritrichomonas musculus</name>
    <dbReference type="NCBI Taxonomy" id="1915356"/>
    <lineage>
        <taxon>Eukaryota</taxon>
        <taxon>Metamonada</taxon>
        <taxon>Parabasalia</taxon>
        <taxon>Tritrichomonadida</taxon>
        <taxon>Tritrichomonadidae</taxon>
        <taxon>Tritrichomonas</taxon>
    </lineage>
</organism>
<name>A0ABR2L4E0_9EUKA</name>
<accession>A0ABR2L4E0</accession>
<gene>
    <name evidence="1" type="ORF">M9Y10_000121</name>
</gene>
<keyword evidence="2" id="KW-1185">Reference proteome</keyword>
<dbReference type="InterPro" id="IPR036770">
    <property type="entry name" value="Ankyrin_rpt-contain_sf"/>
</dbReference>
<evidence type="ECO:0008006" key="3">
    <source>
        <dbReference type="Google" id="ProtNLM"/>
    </source>
</evidence>
<dbReference type="SUPFAM" id="SSF48403">
    <property type="entry name" value="Ankyrin repeat"/>
    <property type="match status" value="1"/>
</dbReference>
<dbReference type="EMBL" id="JAPFFF010000001">
    <property type="protein sequence ID" value="KAK8897891.1"/>
    <property type="molecule type" value="Genomic_DNA"/>
</dbReference>
<evidence type="ECO:0000313" key="1">
    <source>
        <dbReference type="EMBL" id="KAK8897891.1"/>
    </source>
</evidence>
<evidence type="ECO:0000313" key="2">
    <source>
        <dbReference type="Proteomes" id="UP001470230"/>
    </source>
</evidence>
<dbReference type="PANTHER" id="PTHR24159:SF5">
    <property type="entry name" value="ANK_REP_REGION DOMAIN-CONTAINING PROTEIN"/>
    <property type="match status" value="1"/>
</dbReference>
<protein>
    <recommendedName>
        <fullName evidence="3">DUF3447 domain-containing protein</fullName>
    </recommendedName>
</protein>
<dbReference type="Proteomes" id="UP001470230">
    <property type="component" value="Unassembled WGS sequence"/>
</dbReference>
<comment type="caution">
    <text evidence="1">The sequence shown here is derived from an EMBL/GenBank/DDBJ whole genome shotgun (WGS) entry which is preliminary data.</text>
</comment>
<sequence>MNTQSYINKMKRIQNDLLDFINGMENNLNDQTKIIQTVNDSKDLENRYEFKSFLYLILKIATNHCSASNLFNKITNLLNYFKDPIKQSFSNTEIFDIFESNRKLLLFLIKNEIIIVDDIIYSKITSRINKNRLYDKYFYPEIKSFLSESTSNSILSELPENFEEKREVGENDSKICELIRNDLHKEFIIYVSQTNYPLNSHIKLSIFETNDFILKNKGETTLIEYAAFFGSIGIFTFLALRNVHMSPSLIRYAIHGGNVAIIRRLEEKKICSNEEYYKIGLKESIKCHHNEIADYFLNNFSNENDDQNAIENNFKENMIYYCFHYYNFEYFPPEFNRKFDLFYACKFDFFIIVENLLKNKDLNLNEKLAFQVLI</sequence>